<reference evidence="1 2" key="1">
    <citation type="journal article" date="2024" name="J Genomics">
        <title>Draft genome sequencing and assembly of Favolaschia claudopus CIRM-BRFM 2984 isolated from oak limbs.</title>
        <authorList>
            <person name="Navarro D."/>
            <person name="Drula E."/>
            <person name="Chaduli D."/>
            <person name="Cazenave R."/>
            <person name="Ahrendt S."/>
            <person name="Wang J."/>
            <person name="Lipzen A."/>
            <person name="Daum C."/>
            <person name="Barry K."/>
            <person name="Grigoriev I.V."/>
            <person name="Favel A."/>
            <person name="Rosso M.N."/>
            <person name="Martin F."/>
        </authorList>
    </citation>
    <scope>NUCLEOTIDE SEQUENCE [LARGE SCALE GENOMIC DNA]</scope>
    <source>
        <strain evidence="1 2">CIRM-BRFM 2984</strain>
    </source>
</reference>
<sequence length="212" mass="24696">MWDRAPAAAYSSKEQRRLVNAHHSVMAGRVWKTRNKIAFQQFSGNAARLRYQRRMRRQVVLKTVSSGRKVVDEHFEIHELCLKPRIIESRSISMSIGQKRGDEGIVFEFARIYGHRSLCDRDNDQTFRKQKTFVLVREFEIHVGKFQYPVSPSRHAYGHAMHTYVCTPGPDRDPGDIRSRVVFSLFQAAEDAKDSAARVVTLCRGIFWRIWE</sequence>
<evidence type="ECO:0000313" key="2">
    <source>
        <dbReference type="Proteomes" id="UP001362999"/>
    </source>
</evidence>
<evidence type="ECO:0000313" key="1">
    <source>
        <dbReference type="EMBL" id="KAK6996940.1"/>
    </source>
</evidence>
<accession>A0AAW0A0G6</accession>
<dbReference type="AlphaFoldDB" id="A0AAW0A0G6"/>
<comment type="caution">
    <text evidence="1">The sequence shown here is derived from an EMBL/GenBank/DDBJ whole genome shotgun (WGS) entry which is preliminary data.</text>
</comment>
<gene>
    <name evidence="1" type="ORF">R3P38DRAFT_2799263</name>
</gene>
<dbReference type="EMBL" id="JAWWNJ010000095">
    <property type="protein sequence ID" value="KAK6996940.1"/>
    <property type="molecule type" value="Genomic_DNA"/>
</dbReference>
<organism evidence="1 2">
    <name type="scientific">Favolaschia claudopus</name>
    <dbReference type="NCBI Taxonomy" id="2862362"/>
    <lineage>
        <taxon>Eukaryota</taxon>
        <taxon>Fungi</taxon>
        <taxon>Dikarya</taxon>
        <taxon>Basidiomycota</taxon>
        <taxon>Agaricomycotina</taxon>
        <taxon>Agaricomycetes</taxon>
        <taxon>Agaricomycetidae</taxon>
        <taxon>Agaricales</taxon>
        <taxon>Marasmiineae</taxon>
        <taxon>Mycenaceae</taxon>
        <taxon>Favolaschia</taxon>
    </lineage>
</organism>
<protein>
    <submittedName>
        <fullName evidence="1">Uncharacterized protein</fullName>
    </submittedName>
</protein>
<proteinExistence type="predicted"/>
<keyword evidence="2" id="KW-1185">Reference proteome</keyword>
<name>A0AAW0A0G6_9AGAR</name>
<dbReference type="Proteomes" id="UP001362999">
    <property type="component" value="Unassembled WGS sequence"/>
</dbReference>